<reference evidence="6 7" key="1">
    <citation type="submission" date="2021-06" db="EMBL/GenBank/DDBJ databases">
        <title>Caerostris extrusa draft genome.</title>
        <authorList>
            <person name="Kono N."/>
            <person name="Arakawa K."/>
        </authorList>
    </citation>
    <scope>NUCLEOTIDE SEQUENCE [LARGE SCALE GENOMIC DNA]</scope>
</reference>
<proteinExistence type="predicted"/>
<keyword evidence="7" id="KW-1185">Reference proteome</keyword>
<sequence length="129" mass="14778">MIRYTPDNGYLHITDMGRTASHYYISVETITRFNEKMKSQHMSDAEIFSLISQAQEFDQLKGIDDELPELDHLLHECYLTVPLGCENTEGKVNILLQAALSRLQLDGFSLISDQAYVLQVLKNFTDFES</sequence>
<evidence type="ECO:0000256" key="4">
    <source>
        <dbReference type="ARBA" id="ARBA00023136"/>
    </source>
</evidence>
<dbReference type="Pfam" id="PF02889">
    <property type="entry name" value="Sec63"/>
    <property type="match status" value="1"/>
</dbReference>
<evidence type="ECO:0000313" key="6">
    <source>
        <dbReference type="EMBL" id="GIY16727.1"/>
    </source>
</evidence>
<dbReference type="GO" id="GO:0016020">
    <property type="term" value="C:membrane"/>
    <property type="evidence" value="ECO:0007669"/>
    <property type="project" value="UniProtKB-SubCell"/>
</dbReference>
<evidence type="ECO:0000256" key="3">
    <source>
        <dbReference type="ARBA" id="ARBA00022989"/>
    </source>
</evidence>
<accession>A0AAV4R8K0</accession>
<keyword evidence="3" id="KW-1133">Transmembrane helix</keyword>
<dbReference type="GO" id="GO:0003723">
    <property type="term" value="F:RNA binding"/>
    <property type="evidence" value="ECO:0007669"/>
    <property type="project" value="TreeGrafter"/>
</dbReference>
<feature type="domain" description="SEC63" evidence="5">
    <location>
        <begin position="14"/>
        <end position="121"/>
    </location>
</feature>
<comment type="subcellular location">
    <subcellularLocation>
        <location evidence="1">Membrane</location>
        <topology evidence="1">Multi-pass membrane protein</topology>
    </subcellularLocation>
</comment>
<evidence type="ECO:0000256" key="1">
    <source>
        <dbReference type="ARBA" id="ARBA00004141"/>
    </source>
</evidence>
<keyword evidence="4" id="KW-0472">Membrane</keyword>
<keyword evidence="2" id="KW-0812">Transmembrane</keyword>
<evidence type="ECO:0000259" key="5">
    <source>
        <dbReference type="Pfam" id="PF02889"/>
    </source>
</evidence>
<dbReference type="AlphaFoldDB" id="A0AAV4R8K0"/>
<dbReference type="Gene3D" id="1.10.3380.10">
    <property type="entry name" value="Sec63 N-terminal domain-like domain"/>
    <property type="match status" value="1"/>
</dbReference>
<dbReference type="Proteomes" id="UP001054945">
    <property type="component" value="Unassembled WGS sequence"/>
</dbReference>
<dbReference type="SUPFAM" id="SSF158702">
    <property type="entry name" value="Sec63 N-terminal domain-like"/>
    <property type="match status" value="1"/>
</dbReference>
<dbReference type="EMBL" id="BPLR01007405">
    <property type="protein sequence ID" value="GIY16727.1"/>
    <property type="molecule type" value="Genomic_DNA"/>
</dbReference>
<evidence type="ECO:0000313" key="7">
    <source>
        <dbReference type="Proteomes" id="UP001054945"/>
    </source>
</evidence>
<gene>
    <name evidence="6" type="primary">Ascc3</name>
    <name evidence="6" type="ORF">CEXT_308941</name>
</gene>
<name>A0AAV4R8K0_CAEEX</name>
<dbReference type="PANTHER" id="PTHR24075">
    <property type="entry name" value="SEC63 DOMAIN-CONTAINING"/>
    <property type="match status" value="1"/>
</dbReference>
<evidence type="ECO:0000256" key="2">
    <source>
        <dbReference type="ARBA" id="ARBA00022692"/>
    </source>
</evidence>
<comment type="caution">
    <text evidence="6">The sequence shown here is derived from an EMBL/GenBank/DDBJ whole genome shotgun (WGS) entry which is preliminary data.</text>
</comment>
<dbReference type="InterPro" id="IPR004179">
    <property type="entry name" value="Sec63-dom"/>
</dbReference>
<protein>
    <submittedName>
        <fullName evidence="6">Activating signal cointegrator 1 complex subunit 3</fullName>
    </submittedName>
</protein>
<organism evidence="6 7">
    <name type="scientific">Caerostris extrusa</name>
    <name type="common">Bark spider</name>
    <name type="synonym">Caerostris bankana</name>
    <dbReference type="NCBI Taxonomy" id="172846"/>
    <lineage>
        <taxon>Eukaryota</taxon>
        <taxon>Metazoa</taxon>
        <taxon>Ecdysozoa</taxon>
        <taxon>Arthropoda</taxon>
        <taxon>Chelicerata</taxon>
        <taxon>Arachnida</taxon>
        <taxon>Araneae</taxon>
        <taxon>Araneomorphae</taxon>
        <taxon>Entelegynae</taxon>
        <taxon>Araneoidea</taxon>
        <taxon>Araneidae</taxon>
        <taxon>Caerostris</taxon>
    </lineage>
</organism>